<evidence type="ECO:0000313" key="2">
    <source>
        <dbReference type="Proteomes" id="UP000241560"/>
    </source>
</evidence>
<reference evidence="1 2" key="1">
    <citation type="submission" date="2017-10" db="EMBL/GenBank/DDBJ databases">
        <title>Isolation and characterisation of Lactobacillus bacteriophages that infect wine-derived L. plantarum strains.</title>
        <authorList>
            <person name="Kyrkou I."/>
            <person name="Hestbjerg Hansen L."/>
        </authorList>
    </citation>
    <scope>NUCLEOTIDE SEQUENCE [LARGE SCALE GENOMIC DNA]</scope>
</reference>
<evidence type="ECO:0000313" key="1">
    <source>
        <dbReference type="EMBL" id="ATW59542.1"/>
    </source>
</evidence>
<name>A0A2H4PBD9_9CAUD</name>
<accession>A0A2H4PBD9</accession>
<organism evidence="1 2">
    <name type="scientific">Lactobacillus phage Lenus</name>
    <dbReference type="NCBI Taxonomy" id="2053682"/>
    <lineage>
        <taxon>Viruses</taxon>
        <taxon>Duplodnaviria</taxon>
        <taxon>Heunggongvirae</taxon>
        <taxon>Uroviricota</taxon>
        <taxon>Caudoviricetes</taxon>
        <taxon>Tybeckvirinae</taxon>
        <taxon>Lenusvirus</taxon>
        <taxon>Lenusvirus lenus</taxon>
    </lineage>
</organism>
<sequence length="30" mass="3383">MTEDEFDELMKELGIPEENIIRTGGGDNND</sequence>
<dbReference type="RefSeq" id="YP_009795972.1">
    <property type="nucleotide sequence ID" value="NC_047897.1"/>
</dbReference>
<dbReference type="Proteomes" id="UP000241560">
    <property type="component" value="Segment"/>
</dbReference>
<dbReference type="KEGG" id="vg:54986343"/>
<keyword evidence="2" id="KW-1185">Reference proteome</keyword>
<proteinExistence type="predicted"/>
<dbReference type="EMBL" id="MG252693">
    <property type="protein sequence ID" value="ATW59542.1"/>
    <property type="molecule type" value="Genomic_DNA"/>
</dbReference>
<dbReference type="GeneID" id="54986343"/>
<protein>
    <submittedName>
        <fullName evidence="1">Uncharacterized protein</fullName>
    </submittedName>
</protein>